<keyword evidence="2" id="KW-0812">Transmembrane</keyword>
<accession>A0A7Y7ZEY5</accession>
<organism evidence="4 5">
    <name type="scientific">Pseudomonas putida</name>
    <name type="common">Arthrobacter siderocapsulatus</name>
    <dbReference type="NCBI Taxonomy" id="303"/>
    <lineage>
        <taxon>Bacteria</taxon>
        <taxon>Pseudomonadati</taxon>
        <taxon>Pseudomonadota</taxon>
        <taxon>Gammaproteobacteria</taxon>
        <taxon>Pseudomonadales</taxon>
        <taxon>Pseudomonadaceae</taxon>
        <taxon>Pseudomonas</taxon>
    </lineage>
</organism>
<feature type="region of interest" description="Disordered" evidence="1">
    <location>
        <begin position="992"/>
        <end position="1069"/>
    </location>
</feature>
<feature type="transmembrane region" description="Helical" evidence="2">
    <location>
        <begin position="345"/>
        <end position="364"/>
    </location>
</feature>
<keyword evidence="2" id="KW-0472">Membrane</keyword>
<feature type="transmembrane region" description="Helical" evidence="2">
    <location>
        <begin position="431"/>
        <end position="451"/>
    </location>
</feature>
<feature type="region of interest" description="Disordered" evidence="1">
    <location>
        <begin position="680"/>
        <end position="704"/>
    </location>
</feature>
<feature type="transmembrane region" description="Helical" evidence="2">
    <location>
        <begin position="370"/>
        <end position="391"/>
    </location>
</feature>
<feature type="compositionally biased region" description="Polar residues" evidence="1">
    <location>
        <begin position="1011"/>
        <end position="1021"/>
    </location>
</feature>
<sequence length="1289" mass="133816">MEFTIYSIGSAAYLEEILNSVAMISGSGKIADLAMIGLLVGVFILGFQAVFNNTAIQFQKVLVCLILYMAAFGPQVTVLIEDVYTGEVAVVDNVPLGPVAVGSIISNLGYDITKTFEQAFSTPGMTTYGFADPLETLMKVRSITMNMMSVPSFIEGGGNENLIASWTNYLKECTFTGYGNDPKAIQQLMRNSDPLGGAKFESNVFYTLIYDGSDPNGRTYTCSQAHSILYSLTYDKGDGVLGDIAKLGFKKLGRPAPDYGVMESKLNDSLWDLGIIAGDARTFVLASTVLPVLQRAPGEKAIEELQGAAAIMMNDSMMKTNTQWAAEGSKFTQYVRPFMTFFEGFIYAITPLMAFIIVLGGFGISLISKYLLILVWMMLWMPLLSIVNLYILSQGADKISAVVEASLASGDPGKGISFQALISMQPVIENLLGTAGLMASSVPALSLFLVFGTSVAATGIANRLSGGDTINESMVAPDPLKNGAIMDYSSTATSDWDKGTRLTGSENSRGSVNLSQAFSTGVQSSRTKSEQSARQFSEQLSTAYGDALNSATSISDAANIGQGMKHSFGLSNDAGVSRAMKTMESMGVDAQLADAVLATTAGSVGLKGGVSAGNGPASAGAAAGLESKLASSSNRSDAQKWQNALTAAQDAGLNSAVKSALDKTSGVDLAKSFREDQTYGLSSQDSRSLSQAASKTVSDSDQYQQTEALSKQFGSSENLHLDSFTGKMIREGRGSELVNAARDNYGEKFLENVRTFSGSMAPERADVAAAVWTLGQKGDFQTLLGVESQYDRNAGLASANVGNIEERTEHAGNMVSGAPVLGRFEGDKNAAISGANLQGHFQEDNGKVEKMSQQWGTRATSDVARKAADNLRALPREVNDKGESAFDVLSRTSNIMGNSLGTRASYESYMDQGKNYGLDREQAHIFAEASHQGFVSEQSQQHWKDYADRKGMDAELRDGMFAQLVQAGLHDTGQGGHLRDIMVLNQREGIAGNIQDGRPSSFSLRGPEYTGQMSTNNSPQGTDMFRDSSPPAMPGVPSSGNRSDTQLMDSQPTHSHEPRKDSNPLPANAVEGEHGAHAIMTSSSPQGDDALSMGKHIAKDGQVNEDQRTHYPAAQNASTSLSGSSQLGTNLGLGASNQDIGAVRSIGGGDSGGNHRQAAGSGGADSSSHGDVGSSVIGAGAVGGVSAGGADAYQGGVAVNAVGRGAGTADTAAGAGAVGGVMAGIGDAYQGGVSVQSVGGGAGPADTHPGGSAAVSSIGAGAVGGVTAGAADAYQGGVAVQSIGGGAGP</sequence>
<feature type="non-terminal residue" evidence="4">
    <location>
        <position position="1289"/>
    </location>
</feature>
<dbReference type="Proteomes" id="UP000542695">
    <property type="component" value="Unassembled WGS sequence"/>
</dbReference>
<reference evidence="4 5" key="1">
    <citation type="submission" date="2020-04" db="EMBL/GenBank/DDBJ databases">
        <title>Molecular characterization of pseudomonads from Agaricus bisporus reveal novel blotch 2 pathogens in Western Europe.</title>
        <authorList>
            <person name="Taparia T."/>
            <person name="Krijger M."/>
            <person name="Haynes E."/>
            <person name="Elpinstone J.G."/>
            <person name="Noble R."/>
            <person name="Van Der Wolf J."/>
        </authorList>
    </citation>
    <scope>NUCLEOTIDE SEQUENCE [LARGE SCALE GENOMIC DNA]</scope>
    <source>
        <strain evidence="4 5">P7765</strain>
    </source>
</reference>
<evidence type="ECO:0000256" key="1">
    <source>
        <dbReference type="SAM" id="MobiDB-lite"/>
    </source>
</evidence>
<feature type="domain" description="TraG N-terminal Proteobacteria" evidence="3">
    <location>
        <begin position="4"/>
        <end position="469"/>
    </location>
</feature>
<gene>
    <name evidence="4" type="ORF">HX798_19665</name>
</gene>
<evidence type="ECO:0000256" key="2">
    <source>
        <dbReference type="SAM" id="Phobius"/>
    </source>
</evidence>
<dbReference type="InterPro" id="IPR012931">
    <property type="entry name" value="TraG_N_Proteobacteria"/>
</dbReference>
<keyword evidence="2" id="KW-1133">Transmembrane helix</keyword>
<dbReference type="Pfam" id="PF07916">
    <property type="entry name" value="TraG_N"/>
    <property type="match status" value="1"/>
</dbReference>
<protein>
    <submittedName>
        <fullName evidence="4">Conjugal transfer protein TraG N-terminal domain-containing protein</fullName>
    </submittedName>
</protein>
<name>A0A7Y7ZEY5_PSEPU</name>
<proteinExistence type="predicted"/>
<feature type="transmembrane region" description="Helical" evidence="2">
    <location>
        <begin position="33"/>
        <end position="51"/>
    </location>
</feature>
<evidence type="ECO:0000313" key="5">
    <source>
        <dbReference type="Proteomes" id="UP000542695"/>
    </source>
</evidence>
<dbReference type="EMBL" id="JACARV010000060">
    <property type="protein sequence ID" value="NWC82484.1"/>
    <property type="molecule type" value="Genomic_DNA"/>
</dbReference>
<evidence type="ECO:0000313" key="4">
    <source>
        <dbReference type="EMBL" id="NWC82484.1"/>
    </source>
</evidence>
<feature type="compositionally biased region" description="Polar residues" evidence="1">
    <location>
        <begin position="1038"/>
        <end position="1053"/>
    </location>
</feature>
<evidence type="ECO:0000259" key="3">
    <source>
        <dbReference type="Pfam" id="PF07916"/>
    </source>
</evidence>
<feature type="region of interest" description="Disordered" evidence="1">
    <location>
        <begin position="496"/>
        <end position="534"/>
    </location>
</feature>
<feature type="compositionally biased region" description="Polar residues" evidence="1">
    <location>
        <begin position="502"/>
        <end position="534"/>
    </location>
</feature>
<feature type="region of interest" description="Disordered" evidence="1">
    <location>
        <begin position="1142"/>
        <end position="1171"/>
    </location>
</feature>
<comment type="caution">
    <text evidence="4">The sequence shown here is derived from an EMBL/GenBank/DDBJ whole genome shotgun (WGS) entry which is preliminary data.</text>
</comment>
<dbReference type="RefSeq" id="WP_177010818.1">
    <property type="nucleotide sequence ID" value="NZ_JACARV010000060.1"/>
</dbReference>